<reference evidence="3" key="1">
    <citation type="journal article" date="2019" name="PLoS Negl. Trop. Dis.">
        <title>Revisiting the worldwide diversity of Leptospira species in the environment.</title>
        <authorList>
            <person name="Vincent A.T."/>
            <person name="Schiettekatte O."/>
            <person name="Bourhy P."/>
            <person name="Veyrier F.J."/>
            <person name="Picardeau M."/>
        </authorList>
    </citation>
    <scope>NUCLEOTIDE SEQUENCE [LARGE SCALE GENOMIC DNA]</scope>
    <source>
        <strain evidence="3">201300427</strain>
    </source>
</reference>
<dbReference type="EMBL" id="RQHW01000065">
    <property type="protein sequence ID" value="TGN17625.1"/>
    <property type="molecule type" value="Genomic_DNA"/>
</dbReference>
<dbReference type="InterPro" id="IPR015421">
    <property type="entry name" value="PyrdxlP-dep_Trfase_major"/>
</dbReference>
<keyword evidence="1 3" id="KW-0808">Transferase</keyword>
<dbReference type="InterPro" id="IPR015424">
    <property type="entry name" value="PyrdxlP-dep_Trfase"/>
</dbReference>
<dbReference type="Gene3D" id="3.90.1150.10">
    <property type="entry name" value="Aspartate Aminotransferase, domain 1"/>
    <property type="match status" value="1"/>
</dbReference>
<dbReference type="AlphaFoldDB" id="A0A4R9LUL3"/>
<gene>
    <name evidence="3" type="ORF">EHS15_16490</name>
</gene>
<dbReference type="InterPro" id="IPR004839">
    <property type="entry name" value="Aminotransferase_I/II_large"/>
</dbReference>
<dbReference type="GO" id="GO:0008483">
    <property type="term" value="F:transaminase activity"/>
    <property type="evidence" value="ECO:0007669"/>
    <property type="project" value="UniProtKB-KW"/>
</dbReference>
<dbReference type="CDD" id="cd00609">
    <property type="entry name" value="AAT_like"/>
    <property type="match status" value="1"/>
</dbReference>
<proteinExistence type="inferred from homology"/>
<accession>A0A4R9LUL3</accession>
<organism evidence="3 4">
    <name type="scientific">Leptospira idonii</name>
    <dbReference type="NCBI Taxonomy" id="1193500"/>
    <lineage>
        <taxon>Bacteria</taxon>
        <taxon>Pseudomonadati</taxon>
        <taxon>Spirochaetota</taxon>
        <taxon>Spirochaetia</taxon>
        <taxon>Leptospirales</taxon>
        <taxon>Leptospiraceae</taxon>
        <taxon>Leptospira</taxon>
    </lineage>
</organism>
<feature type="domain" description="Aminotransferase class I/classII large" evidence="2">
    <location>
        <begin position="55"/>
        <end position="353"/>
    </location>
</feature>
<keyword evidence="1 3" id="KW-0032">Aminotransferase</keyword>
<dbReference type="InterPro" id="IPR015422">
    <property type="entry name" value="PyrdxlP-dep_Trfase_small"/>
</dbReference>
<dbReference type="PANTHER" id="PTHR43510">
    <property type="entry name" value="AMINOTRANSFERASE FUNCTION, HYPOTHETICAL (EUROFUNG)"/>
    <property type="match status" value="1"/>
</dbReference>
<evidence type="ECO:0000313" key="4">
    <source>
        <dbReference type="Proteomes" id="UP000298058"/>
    </source>
</evidence>
<sequence length="362" mass="41276">MEPREFFIEERLESYRNSCFCNLGESGFHAYRLEEIMDFANVSGEELGKLTLNDSPNRGGNELREEISKLYPGVGADEVLVTTGTSEALYLAFHLLLKKGDRLAIYWPAFQALYEIPEMLGAEILRIPVDKKLNSKDWENVDADLYVLNQPHNPTGAGFSSGDWEDLKQILRKKEKPVLFDEHYRFLDFDSDLGKTGVSTKDRFYGTGSFTKCMGVTGLRVGWLIADKEFVNRARSFKDYLTHTVSPISEKLALGLLKNRSRFLPEIKKEVKENLSFFYDSLSRLTDITEFSQVSGGLVGWAKLKRGISSEEYADLLMKKTGVFVLPGSNFEEEGFLRIGFGEKKERFREGIERWTECSPLL</sequence>
<dbReference type="RefSeq" id="WP_135761683.1">
    <property type="nucleotide sequence ID" value="NZ_RQHW01000065.1"/>
</dbReference>
<dbReference type="EC" id="2.6.1.-" evidence="1"/>
<dbReference type="Proteomes" id="UP000298058">
    <property type="component" value="Unassembled WGS sequence"/>
</dbReference>
<evidence type="ECO:0000313" key="3">
    <source>
        <dbReference type="EMBL" id="TGN17625.1"/>
    </source>
</evidence>
<keyword evidence="4" id="KW-1185">Reference proteome</keyword>
<dbReference type="GO" id="GO:0030170">
    <property type="term" value="F:pyridoxal phosphate binding"/>
    <property type="evidence" value="ECO:0007669"/>
    <property type="project" value="InterPro"/>
</dbReference>
<evidence type="ECO:0000256" key="1">
    <source>
        <dbReference type="RuleBase" id="RU000481"/>
    </source>
</evidence>
<protein>
    <recommendedName>
        <fullName evidence="1">Aminotransferase</fullName>
        <ecNumber evidence="1">2.6.1.-</ecNumber>
    </recommendedName>
</protein>
<name>A0A4R9LUL3_9LEPT</name>
<comment type="caution">
    <text evidence="3">The sequence shown here is derived from an EMBL/GenBank/DDBJ whole genome shotgun (WGS) entry which is preliminary data.</text>
</comment>
<dbReference type="Gene3D" id="3.40.640.10">
    <property type="entry name" value="Type I PLP-dependent aspartate aminotransferase-like (Major domain)"/>
    <property type="match status" value="1"/>
</dbReference>
<dbReference type="OrthoDB" id="9802328at2"/>
<dbReference type="InterPro" id="IPR004838">
    <property type="entry name" value="NHTrfase_class1_PyrdxlP-BS"/>
</dbReference>
<comment type="similarity">
    <text evidence="1">Belongs to the class-I pyridoxal-phosphate-dependent aminotransferase family.</text>
</comment>
<evidence type="ECO:0000259" key="2">
    <source>
        <dbReference type="Pfam" id="PF00155"/>
    </source>
</evidence>
<dbReference type="PANTHER" id="PTHR43510:SF1">
    <property type="entry name" value="AMINOTRANSFERASE FUNCTION, HYPOTHETICAL (EUROFUNG)"/>
    <property type="match status" value="1"/>
</dbReference>
<comment type="cofactor">
    <cofactor evidence="1">
        <name>pyridoxal 5'-phosphate</name>
        <dbReference type="ChEBI" id="CHEBI:597326"/>
    </cofactor>
</comment>
<dbReference type="PROSITE" id="PS00105">
    <property type="entry name" value="AA_TRANSFER_CLASS_1"/>
    <property type="match status" value="1"/>
</dbReference>
<dbReference type="SUPFAM" id="SSF53383">
    <property type="entry name" value="PLP-dependent transferases"/>
    <property type="match status" value="1"/>
</dbReference>
<dbReference type="Pfam" id="PF00155">
    <property type="entry name" value="Aminotran_1_2"/>
    <property type="match status" value="1"/>
</dbReference>